<organism evidence="2 3">
    <name type="scientific">Panthera pardus</name>
    <name type="common">Leopard</name>
    <name type="synonym">Felis pardus</name>
    <dbReference type="NCBI Taxonomy" id="9691"/>
    <lineage>
        <taxon>Eukaryota</taxon>
        <taxon>Metazoa</taxon>
        <taxon>Chordata</taxon>
        <taxon>Craniata</taxon>
        <taxon>Vertebrata</taxon>
        <taxon>Euteleostomi</taxon>
        <taxon>Mammalia</taxon>
        <taxon>Eutheria</taxon>
        <taxon>Laurasiatheria</taxon>
        <taxon>Carnivora</taxon>
        <taxon>Feliformia</taxon>
        <taxon>Felidae</taxon>
        <taxon>Pantherinae</taxon>
        <taxon>Panthera</taxon>
    </lineage>
</organism>
<dbReference type="GeneID" id="109268070"/>
<dbReference type="RefSeq" id="XP_019306734.1">
    <property type="nucleotide sequence ID" value="XM_019451189.2"/>
</dbReference>
<evidence type="ECO:0000313" key="2">
    <source>
        <dbReference type="Proteomes" id="UP001165780"/>
    </source>
</evidence>
<feature type="region of interest" description="Disordered" evidence="1">
    <location>
        <begin position="1"/>
        <end position="119"/>
    </location>
</feature>
<dbReference type="KEGG" id="ppad:109268070"/>
<gene>
    <name evidence="3" type="primary">LOC109268070</name>
</gene>
<dbReference type="AlphaFoldDB" id="A0A9V1FPL8"/>
<name>A0A9V1FPL8_PANPR</name>
<feature type="compositionally biased region" description="Basic residues" evidence="1">
    <location>
        <begin position="75"/>
        <end position="87"/>
    </location>
</feature>
<dbReference type="Proteomes" id="UP001165780">
    <property type="component" value="Unplaced"/>
</dbReference>
<reference evidence="3" key="1">
    <citation type="submission" date="2025-08" db="UniProtKB">
        <authorList>
            <consortium name="RefSeq"/>
        </authorList>
    </citation>
    <scope>IDENTIFICATION</scope>
    <source>
        <tissue evidence="3">Whole blood</tissue>
    </source>
</reference>
<sequence length="131" mass="14580">MSPGAQRLRELPSSARAPLGPPWRRRLIGVPHPRPATHSGPTSDPPPTLAELKSNFPGQPRRRVGPFPRPGPPHLRTRPGHPPRNRAHSADLADSSQPPPQRRPSGRTAAKPRYKGHCSQERREWTLLHCQ</sequence>
<accession>A0A9V1FPL8</accession>
<keyword evidence="2" id="KW-1185">Reference proteome</keyword>
<evidence type="ECO:0000313" key="3">
    <source>
        <dbReference type="RefSeq" id="XP_019306734.1"/>
    </source>
</evidence>
<protein>
    <submittedName>
        <fullName evidence="3">Basic proline-rich protein-like isoform X1</fullName>
    </submittedName>
</protein>
<proteinExistence type="predicted"/>
<evidence type="ECO:0000256" key="1">
    <source>
        <dbReference type="SAM" id="MobiDB-lite"/>
    </source>
</evidence>